<dbReference type="AlphaFoldDB" id="A0A0R2GSS1"/>
<evidence type="ECO:0000313" key="2">
    <source>
        <dbReference type="Proteomes" id="UP000051639"/>
    </source>
</evidence>
<reference evidence="1 2" key="1">
    <citation type="journal article" date="2015" name="Genome Announc.">
        <title>Expanding the biotechnology potential of lactobacilli through comparative genomics of 213 strains and associated genera.</title>
        <authorList>
            <person name="Sun Z."/>
            <person name="Harris H.M."/>
            <person name="McCann A."/>
            <person name="Guo C."/>
            <person name="Argimon S."/>
            <person name="Zhang W."/>
            <person name="Yang X."/>
            <person name="Jeffery I.B."/>
            <person name="Cooney J.C."/>
            <person name="Kagawa T.F."/>
            <person name="Liu W."/>
            <person name="Song Y."/>
            <person name="Salvetti E."/>
            <person name="Wrobel A."/>
            <person name="Rasinkangas P."/>
            <person name="Parkhill J."/>
            <person name="Rea M.C."/>
            <person name="O'Sullivan O."/>
            <person name="Ritari J."/>
            <person name="Douillard F.P."/>
            <person name="Paul Ross R."/>
            <person name="Yang R."/>
            <person name="Briner A.E."/>
            <person name="Felis G.E."/>
            <person name="de Vos W.M."/>
            <person name="Barrangou R."/>
            <person name="Klaenhammer T.R."/>
            <person name="Caufield P.W."/>
            <person name="Cui Y."/>
            <person name="Zhang H."/>
            <person name="O'Toole P.W."/>
        </authorList>
    </citation>
    <scope>NUCLEOTIDE SEQUENCE [LARGE SCALE GENOMIC DNA]</scope>
    <source>
        <strain evidence="1 2">DSM 14792</strain>
    </source>
</reference>
<organism evidence="1 2">
    <name type="scientific">Limosilactobacillus ingluviei</name>
    <dbReference type="NCBI Taxonomy" id="148604"/>
    <lineage>
        <taxon>Bacteria</taxon>
        <taxon>Bacillati</taxon>
        <taxon>Bacillota</taxon>
        <taxon>Bacilli</taxon>
        <taxon>Lactobacillales</taxon>
        <taxon>Lactobacillaceae</taxon>
        <taxon>Limosilactobacillus</taxon>
    </lineage>
</organism>
<sequence>MTEKTMNDEMGGEKEYLNYLESSMVYKKEIIRQIESMYDNDEDGIKKRLANGELDYINDFSHEYYYDKGISVPELNEAD</sequence>
<protein>
    <submittedName>
        <fullName evidence="1">Uncharacterized protein</fullName>
    </submittedName>
</protein>
<dbReference type="PATRIC" id="fig|148604.4.peg.1020"/>
<comment type="caution">
    <text evidence="1">The sequence shown here is derived from an EMBL/GenBank/DDBJ whole genome shotgun (WGS) entry which is preliminary data.</text>
</comment>
<proteinExistence type="predicted"/>
<keyword evidence="2" id="KW-1185">Reference proteome</keyword>
<name>A0A0R2GSS1_9LACO</name>
<gene>
    <name evidence="1" type="ORF">IV41_GL000980</name>
</gene>
<evidence type="ECO:0000313" key="1">
    <source>
        <dbReference type="EMBL" id="KRN43945.1"/>
    </source>
</evidence>
<dbReference type="EMBL" id="JQBA01000027">
    <property type="protein sequence ID" value="KRN43945.1"/>
    <property type="molecule type" value="Genomic_DNA"/>
</dbReference>
<accession>A0A0R2GSS1</accession>
<dbReference type="Proteomes" id="UP000051639">
    <property type="component" value="Unassembled WGS sequence"/>
</dbReference>